<gene>
    <name evidence="1" type="ORF">CEV31_2675</name>
</gene>
<evidence type="ECO:0000313" key="2">
    <source>
        <dbReference type="Proteomes" id="UP000215590"/>
    </source>
</evidence>
<proteinExistence type="predicted"/>
<organism evidence="1 2">
    <name type="scientific">Brucella thiophenivorans</name>
    <dbReference type="NCBI Taxonomy" id="571255"/>
    <lineage>
        <taxon>Bacteria</taxon>
        <taxon>Pseudomonadati</taxon>
        <taxon>Pseudomonadota</taxon>
        <taxon>Alphaproteobacteria</taxon>
        <taxon>Hyphomicrobiales</taxon>
        <taxon>Brucellaceae</taxon>
        <taxon>Brucella/Ochrobactrum group</taxon>
        <taxon>Brucella</taxon>
    </lineage>
</organism>
<evidence type="ECO:0000313" key="1">
    <source>
        <dbReference type="EMBL" id="OYR15838.1"/>
    </source>
</evidence>
<dbReference type="Proteomes" id="UP000215590">
    <property type="component" value="Unassembled WGS sequence"/>
</dbReference>
<comment type="caution">
    <text evidence="1">The sequence shown here is derived from an EMBL/GenBank/DDBJ whole genome shotgun (WGS) entry which is preliminary data.</text>
</comment>
<sequence length="52" mass="6032">MFDAFREKIRHVPQGYGENNPALRRKTLMENYSTFGFAPKPVLFSSIPRSKT</sequence>
<dbReference type="AlphaFoldDB" id="A0A256FM41"/>
<accession>A0A256FM41</accession>
<dbReference type="EMBL" id="NNRJ01000049">
    <property type="protein sequence ID" value="OYR15838.1"/>
    <property type="molecule type" value="Genomic_DNA"/>
</dbReference>
<protein>
    <submittedName>
        <fullName evidence="1">Uncharacterized protein</fullName>
    </submittedName>
</protein>
<reference evidence="1 2" key="1">
    <citation type="submission" date="2017-07" db="EMBL/GenBank/DDBJ databases">
        <title>Phylogenetic study on the rhizospheric bacterium Ochrobactrum sp. A44.</title>
        <authorList>
            <person name="Krzyzanowska D.M."/>
            <person name="Ossowicki A."/>
            <person name="Rajewska M."/>
            <person name="Maciag T."/>
            <person name="Kaczynski Z."/>
            <person name="Czerwicka M."/>
            <person name="Jafra S."/>
        </authorList>
    </citation>
    <scope>NUCLEOTIDE SEQUENCE [LARGE SCALE GENOMIC DNA]</scope>
    <source>
        <strain evidence="1 2">DSM 7216</strain>
    </source>
</reference>
<keyword evidence="2" id="KW-1185">Reference proteome</keyword>
<name>A0A256FM41_9HYPH</name>